<dbReference type="PANTHER" id="PTHR45642">
    <property type="entry name" value="GDSL ESTERASE/LIPASE EXL3"/>
    <property type="match status" value="1"/>
</dbReference>
<dbReference type="Pfam" id="PF00657">
    <property type="entry name" value="Lipase_GDSL"/>
    <property type="match status" value="1"/>
</dbReference>
<dbReference type="PANTHER" id="PTHR45642:SF3">
    <property type="entry name" value="OS09G0540400 PROTEIN"/>
    <property type="match status" value="1"/>
</dbReference>
<dbReference type="AlphaFoldDB" id="A0AA88VLF8"/>
<feature type="chain" id="PRO_5041706908" description="GDSL esterase/lipase" evidence="2">
    <location>
        <begin position="23"/>
        <end position="148"/>
    </location>
</feature>
<dbReference type="InterPro" id="IPR050592">
    <property type="entry name" value="GDSL_lipolytic_enzyme"/>
</dbReference>
<keyword evidence="2" id="KW-0732">Signal</keyword>
<feature type="signal peptide" evidence="2">
    <location>
        <begin position="1"/>
        <end position="22"/>
    </location>
</feature>
<comment type="similarity">
    <text evidence="1">Belongs to the 'GDSL' lipolytic enzyme family.</text>
</comment>
<name>A0AA88VLF8_9ASTE</name>
<dbReference type="GO" id="GO:0016788">
    <property type="term" value="F:hydrolase activity, acting on ester bonds"/>
    <property type="evidence" value="ECO:0007669"/>
    <property type="project" value="InterPro"/>
</dbReference>
<protein>
    <recommendedName>
        <fullName evidence="5">GDSL esterase/lipase</fullName>
    </recommendedName>
</protein>
<dbReference type="InterPro" id="IPR036514">
    <property type="entry name" value="SGNH_hydro_sf"/>
</dbReference>
<evidence type="ECO:0000313" key="4">
    <source>
        <dbReference type="Proteomes" id="UP001188597"/>
    </source>
</evidence>
<accession>A0AA88VLF8</accession>
<dbReference type="Gene3D" id="3.40.50.1110">
    <property type="entry name" value="SGNH hydrolase"/>
    <property type="match status" value="1"/>
</dbReference>
<evidence type="ECO:0008006" key="5">
    <source>
        <dbReference type="Google" id="ProtNLM"/>
    </source>
</evidence>
<gene>
    <name evidence="3" type="ORF">RJ639_011744</name>
</gene>
<sequence length="148" mass="16539">MAYSSLSLAILSLLCFITHAHSQTLTKQRPSNESLSAIFIFGDSTVDPGNNNYIATIFKSNFPPYGRNFVNHTPTGRFTNGRLVTDFIDAKLLFFKGVISLPQQLEFFREWKTRVELVVGKKRTEGLIKKAAFVISAGTNDFMSIILA</sequence>
<dbReference type="InterPro" id="IPR001087">
    <property type="entry name" value="GDSL"/>
</dbReference>
<keyword evidence="4" id="KW-1185">Reference proteome</keyword>
<evidence type="ECO:0000313" key="3">
    <source>
        <dbReference type="EMBL" id="KAK3011171.1"/>
    </source>
</evidence>
<evidence type="ECO:0000256" key="1">
    <source>
        <dbReference type="ARBA" id="ARBA00008668"/>
    </source>
</evidence>
<evidence type="ECO:0000256" key="2">
    <source>
        <dbReference type="SAM" id="SignalP"/>
    </source>
</evidence>
<reference evidence="3" key="1">
    <citation type="submission" date="2022-12" db="EMBL/GenBank/DDBJ databases">
        <title>Draft genome assemblies for two species of Escallonia (Escalloniales).</title>
        <authorList>
            <person name="Chanderbali A."/>
            <person name="Dervinis C."/>
            <person name="Anghel I."/>
            <person name="Soltis D."/>
            <person name="Soltis P."/>
            <person name="Zapata F."/>
        </authorList>
    </citation>
    <scope>NUCLEOTIDE SEQUENCE</scope>
    <source>
        <strain evidence="3">UCBG64.0493</strain>
        <tissue evidence="3">Leaf</tissue>
    </source>
</reference>
<proteinExistence type="inferred from homology"/>
<dbReference type="Proteomes" id="UP001188597">
    <property type="component" value="Unassembled WGS sequence"/>
</dbReference>
<dbReference type="EMBL" id="JAVXUP010001475">
    <property type="protein sequence ID" value="KAK3011171.1"/>
    <property type="molecule type" value="Genomic_DNA"/>
</dbReference>
<organism evidence="3 4">
    <name type="scientific">Escallonia herrerae</name>
    <dbReference type="NCBI Taxonomy" id="1293975"/>
    <lineage>
        <taxon>Eukaryota</taxon>
        <taxon>Viridiplantae</taxon>
        <taxon>Streptophyta</taxon>
        <taxon>Embryophyta</taxon>
        <taxon>Tracheophyta</taxon>
        <taxon>Spermatophyta</taxon>
        <taxon>Magnoliopsida</taxon>
        <taxon>eudicotyledons</taxon>
        <taxon>Gunneridae</taxon>
        <taxon>Pentapetalae</taxon>
        <taxon>asterids</taxon>
        <taxon>campanulids</taxon>
        <taxon>Escalloniales</taxon>
        <taxon>Escalloniaceae</taxon>
        <taxon>Escallonia</taxon>
    </lineage>
</organism>
<comment type="caution">
    <text evidence="3">The sequence shown here is derived from an EMBL/GenBank/DDBJ whole genome shotgun (WGS) entry which is preliminary data.</text>
</comment>